<evidence type="ECO:0000256" key="4">
    <source>
        <dbReference type="SAM" id="MobiDB-lite"/>
    </source>
</evidence>
<reference evidence="5 6" key="1">
    <citation type="submission" date="2019-09" db="EMBL/GenBank/DDBJ databases">
        <title>A chromosome-level genome assembly of the Chinese tupelo Nyssa sinensis.</title>
        <authorList>
            <person name="Yang X."/>
            <person name="Kang M."/>
            <person name="Yang Y."/>
            <person name="Xiong H."/>
            <person name="Wang M."/>
            <person name="Zhang Z."/>
            <person name="Wang Z."/>
            <person name="Wu H."/>
            <person name="Ma T."/>
            <person name="Liu J."/>
            <person name="Xi Z."/>
        </authorList>
    </citation>
    <scope>NUCLEOTIDE SEQUENCE [LARGE SCALE GENOMIC DNA]</scope>
    <source>
        <strain evidence="5">J267</strain>
        <tissue evidence="5">Leaf</tissue>
    </source>
</reference>
<name>A0A5J4ZFA4_9ASTE</name>
<dbReference type="PANTHER" id="PTHR38366">
    <property type="entry name" value="NAD-DEPENDENT PROTEIN DEACETYLASE HST1-LIKE PROTEIN"/>
    <property type="match status" value="1"/>
</dbReference>
<evidence type="ECO:0000256" key="2">
    <source>
        <dbReference type="ARBA" id="ARBA00025796"/>
    </source>
</evidence>
<comment type="similarity">
    <text evidence="2">Belongs to the TAC family.</text>
</comment>
<feature type="region of interest" description="Disordered" evidence="4">
    <location>
        <begin position="152"/>
        <end position="200"/>
    </location>
</feature>
<keyword evidence="6" id="KW-1185">Reference proteome</keyword>
<dbReference type="OrthoDB" id="1922866at2759"/>
<gene>
    <name evidence="5" type="ORF">F0562_019387</name>
</gene>
<dbReference type="AlphaFoldDB" id="A0A5J4ZFA4"/>
<feature type="compositionally biased region" description="Basic and acidic residues" evidence="4">
    <location>
        <begin position="186"/>
        <end position="200"/>
    </location>
</feature>
<evidence type="ECO:0000313" key="5">
    <source>
        <dbReference type="EMBL" id="KAA8516208.1"/>
    </source>
</evidence>
<dbReference type="Proteomes" id="UP000325577">
    <property type="component" value="Linkage Group LG9"/>
</dbReference>
<dbReference type="GO" id="GO:0001763">
    <property type="term" value="P:morphogenesis of a branching structure"/>
    <property type="evidence" value="ECO:0007669"/>
    <property type="project" value="InterPro"/>
</dbReference>
<evidence type="ECO:0000256" key="3">
    <source>
        <dbReference type="ARBA" id="ARBA00026138"/>
    </source>
</evidence>
<evidence type="ECO:0000313" key="6">
    <source>
        <dbReference type="Proteomes" id="UP000325577"/>
    </source>
</evidence>
<sequence length="287" mass="31987">MKIFNWVHRSFHHKVFCADGLGRNVKKDEVVANIDADTQVLLEHVTLVDVLDGILTIGTLGFDPLKDFNEKTEYPIAYKEPSEECDGEGEEYLVDDHEYEDNEMEDEELNPLVLTALRHGFEKDSAAALNSDDQNAGKADLIMTIDGTPLSSRPLEFGLDSNNDKRKKRSGERTTLADLFSAESDASTKPDHGKVQTEASKKAALQVKNGRSFAKKIIPRVGEDSRPIQKLQRLMTRMLKRKIHPDLEGKIHGKESQTKANILGLGNDKYGANNESVSLLQTQDAIV</sequence>
<organism evidence="5 6">
    <name type="scientific">Nyssa sinensis</name>
    <dbReference type="NCBI Taxonomy" id="561372"/>
    <lineage>
        <taxon>Eukaryota</taxon>
        <taxon>Viridiplantae</taxon>
        <taxon>Streptophyta</taxon>
        <taxon>Embryophyta</taxon>
        <taxon>Tracheophyta</taxon>
        <taxon>Spermatophyta</taxon>
        <taxon>Magnoliopsida</taxon>
        <taxon>eudicotyledons</taxon>
        <taxon>Gunneridae</taxon>
        <taxon>Pentapetalae</taxon>
        <taxon>asterids</taxon>
        <taxon>Cornales</taxon>
        <taxon>Nyssaceae</taxon>
        <taxon>Nyssa</taxon>
    </lineage>
</organism>
<dbReference type="InterPro" id="IPR044989">
    <property type="entry name" value="TAC1"/>
</dbReference>
<proteinExistence type="inferred from homology"/>
<keyword evidence="1" id="KW-0341">Growth regulation</keyword>
<protein>
    <recommendedName>
        <fullName evidence="3">Protein TILLER ANGLE CONTROL 1</fullName>
    </recommendedName>
</protein>
<dbReference type="PANTHER" id="PTHR38366:SF1">
    <property type="entry name" value="PROTEIN TILLER ANGLE CONTROL 1"/>
    <property type="match status" value="1"/>
</dbReference>
<accession>A0A5J4ZFA4</accession>
<evidence type="ECO:0000256" key="1">
    <source>
        <dbReference type="ARBA" id="ARBA00022604"/>
    </source>
</evidence>
<dbReference type="EMBL" id="CM018052">
    <property type="protein sequence ID" value="KAA8516208.1"/>
    <property type="molecule type" value="Genomic_DNA"/>
</dbReference>